<evidence type="ECO:0000313" key="1">
    <source>
        <dbReference type="EMBL" id="CAL1528748.1"/>
    </source>
</evidence>
<organism evidence="1 2">
    <name type="scientific">Lymnaea stagnalis</name>
    <name type="common">Great pond snail</name>
    <name type="synonym">Helix stagnalis</name>
    <dbReference type="NCBI Taxonomy" id="6523"/>
    <lineage>
        <taxon>Eukaryota</taxon>
        <taxon>Metazoa</taxon>
        <taxon>Spiralia</taxon>
        <taxon>Lophotrochozoa</taxon>
        <taxon>Mollusca</taxon>
        <taxon>Gastropoda</taxon>
        <taxon>Heterobranchia</taxon>
        <taxon>Euthyneura</taxon>
        <taxon>Panpulmonata</taxon>
        <taxon>Hygrophila</taxon>
        <taxon>Lymnaeoidea</taxon>
        <taxon>Lymnaeidae</taxon>
        <taxon>Lymnaea</taxon>
    </lineage>
</organism>
<dbReference type="EMBL" id="CAXITT010000037">
    <property type="protein sequence ID" value="CAL1528748.1"/>
    <property type="molecule type" value="Genomic_DNA"/>
</dbReference>
<dbReference type="AlphaFoldDB" id="A0AAV2H5N7"/>
<evidence type="ECO:0000313" key="2">
    <source>
        <dbReference type="Proteomes" id="UP001497497"/>
    </source>
</evidence>
<gene>
    <name evidence="1" type="ORF">GSLYS_00002918001</name>
</gene>
<dbReference type="Gene3D" id="3.90.70.10">
    <property type="entry name" value="Cysteine proteinases"/>
    <property type="match status" value="1"/>
</dbReference>
<dbReference type="Proteomes" id="UP001497497">
    <property type="component" value="Unassembled WGS sequence"/>
</dbReference>
<comment type="caution">
    <text evidence="1">The sequence shown here is derived from an EMBL/GenBank/DDBJ whole genome shotgun (WGS) entry which is preliminary data.</text>
</comment>
<dbReference type="PANTHER" id="PTHR31400:SF1">
    <property type="entry name" value="PROTEIN GUCD1"/>
    <property type="match status" value="1"/>
</dbReference>
<sequence length="268" mass="31035">MNTHKFEFTSLRQEFEGGDQEVFVLDQKEKHVVSVPFVNQCYSWDCGLACVSMILRMFNEPCDDVYTKDLDSLQCGESIWTIDLAYILNRHNVGSCLYTITLGVNTDHSKKSFYRKNFSIDELRVKSMFENAHQHGVLVQKRYLTIDDLIKHLEKNNPIIVLVDWTLMKCLWCESTLRKCWSCVTCNKGPYQGHFVVVCGYDINKAHIFYKNPDSHHHDLCCIHMDEFDKARKSDGTDQDTLYIFNQTFRGGMGDSSHEGVVDCVKTQ</sequence>
<dbReference type="InterPro" id="IPR018616">
    <property type="entry name" value="GUCD1"/>
</dbReference>
<proteinExistence type="predicted"/>
<name>A0AAV2H5N7_LYMST</name>
<dbReference type="Pfam" id="PF09778">
    <property type="entry name" value="Guanylate_cyc_2"/>
    <property type="match status" value="1"/>
</dbReference>
<keyword evidence="2" id="KW-1185">Reference proteome</keyword>
<dbReference type="PANTHER" id="PTHR31400">
    <property type="entry name" value="GUANYLYL CYCLASE DOMAIN CONTAINING PROTEIN 1 GUCD1"/>
    <property type="match status" value="1"/>
</dbReference>
<evidence type="ECO:0008006" key="3">
    <source>
        <dbReference type="Google" id="ProtNLM"/>
    </source>
</evidence>
<reference evidence="1 2" key="1">
    <citation type="submission" date="2024-04" db="EMBL/GenBank/DDBJ databases">
        <authorList>
            <consortium name="Genoscope - CEA"/>
            <person name="William W."/>
        </authorList>
    </citation>
    <scope>NUCLEOTIDE SEQUENCE [LARGE SCALE GENOMIC DNA]</scope>
</reference>
<accession>A0AAV2H5N7</accession>
<protein>
    <recommendedName>
        <fullName evidence="3">Protein GUCD1</fullName>
    </recommendedName>
</protein>